<keyword evidence="5" id="KW-1185">Reference proteome</keyword>
<dbReference type="InterPro" id="IPR042099">
    <property type="entry name" value="ANL_N_sf"/>
</dbReference>
<feature type="domain" description="AMP-dependent synthetase/ligase" evidence="3">
    <location>
        <begin position="9"/>
        <end position="101"/>
    </location>
</feature>
<evidence type="ECO:0000313" key="5">
    <source>
        <dbReference type="Proteomes" id="UP001377972"/>
    </source>
</evidence>
<dbReference type="Pfam" id="PF00501">
    <property type="entry name" value="AMP-binding"/>
    <property type="match status" value="2"/>
</dbReference>
<gene>
    <name evidence="4" type="ORF">PQI24_09300</name>
</gene>
<reference evidence="4 5" key="1">
    <citation type="submission" date="2023-01" db="EMBL/GenBank/DDBJ databases">
        <title>Trichodesmium-associated heterotrophic epibiont bacteria.</title>
        <authorList>
            <person name="Cleveland C.S."/>
            <person name="Webb E.A."/>
        </authorList>
    </citation>
    <scope>NUCLEOTIDE SEQUENCE [LARGE SCALE GENOMIC DNA]</scope>
    <source>
        <strain evidence="4 5">USCH2</strain>
    </source>
</reference>
<sequence length="468" mass="52022">MLTSIYTEIANKKGTKIAVSFDDKEYSYDEFHTEIDKFATFLKSKNIKPSQRVAVSNFSPVELLFSYYAGAKCGVSIVPIPFIDPQRLQGALETSDAALFIESYPQLEPKNIDVSFDQEAMVIFTSGTTSSKLKGVRLSQCGINDICAFMNSKMEVDEGIAELVFASIDHAFGFGRCHSVLMAGGRIVLPTQLSNPLSISSLFSKYDCNALSTAPSLLAALLQVGKSELAAVADNLKWLQTGAMRFDHFFRIELCNSLPKTRIFLHYGLSEAMRVTFFELNRNLDKVKTEGPASECSELKIIDDQGCALPPFESGRIAIRGSNLCLGYLDDELWNSQLQDGWFITSDVGYLDEQGYLVFSGRSDDVINYNGVLVHPDEIESKLVTLFKSNAFTVLGMEDPSKVKDSIIVLCVEGETKVTLKDVAKHLKDTDSNFRPNKLFTLSELPRTRSGKVSRALIKKHLCEQYEK</sequence>
<dbReference type="PANTHER" id="PTHR43201">
    <property type="entry name" value="ACYL-COA SYNTHETASE"/>
    <property type="match status" value="1"/>
</dbReference>
<dbReference type="Gene3D" id="3.40.50.12780">
    <property type="entry name" value="N-terminal domain of ligase-like"/>
    <property type="match status" value="1"/>
</dbReference>
<accession>A0ABU8SUE0</accession>
<evidence type="ECO:0000259" key="3">
    <source>
        <dbReference type="Pfam" id="PF00501"/>
    </source>
</evidence>
<protein>
    <submittedName>
        <fullName evidence="4">Class I adenylate-forming enzyme family protein</fullName>
    </submittedName>
</protein>
<proteinExistence type="inferred from homology"/>
<evidence type="ECO:0000256" key="1">
    <source>
        <dbReference type="ARBA" id="ARBA00006432"/>
    </source>
</evidence>
<dbReference type="Proteomes" id="UP001377972">
    <property type="component" value="Unassembled WGS sequence"/>
</dbReference>
<evidence type="ECO:0000313" key="4">
    <source>
        <dbReference type="EMBL" id="MEJ6496231.1"/>
    </source>
</evidence>
<dbReference type="CDD" id="cd04433">
    <property type="entry name" value="AFD_class_I"/>
    <property type="match status" value="1"/>
</dbReference>
<dbReference type="EMBL" id="JAQPZS010000007">
    <property type="protein sequence ID" value="MEJ6496231.1"/>
    <property type="molecule type" value="Genomic_DNA"/>
</dbReference>
<dbReference type="PANTHER" id="PTHR43201:SF5">
    <property type="entry name" value="MEDIUM-CHAIN ACYL-COA LIGASE ACSF2, MITOCHONDRIAL"/>
    <property type="match status" value="1"/>
</dbReference>
<dbReference type="Gene3D" id="3.30.300.30">
    <property type="match status" value="1"/>
</dbReference>
<organism evidence="4 5">
    <name type="scientific">Pseudoalteromonas lipolytica</name>
    <dbReference type="NCBI Taxonomy" id="570156"/>
    <lineage>
        <taxon>Bacteria</taxon>
        <taxon>Pseudomonadati</taxon>
        <taxon>Pseudomonadota</taxon>
        <taxon>Gammaproteobacteria</taxon>
        <taxon>Alteromonadales</taxon>
        <taxon>Pseudoalteromonadaceae</taxon>
        <taxon>Pseudoalteromonas</taxon>
    </lineage>
</organism>
<comment type="similarity">
    <text evidence="1">Belongs to the ATP-dependent AMP-binding enzyme family.</text>
</comment>
<comment type="caution">
    <text evidence="4">The sequence shown here is derived from an EMBL/GenBank/DDBJ whole genome shotgun (WGS) entry which is preliminary data.</text>
</comment>
<dbReference type="InterPro" id="IPR000873">
    <property type="entry name" value="AMP-dep_synth/lig_dom"/>
</dbReference>
<evidence type="ECO:0000256" key="2">
    <source>
        <dbReference type="ARBA" id="ARBA00022598"/>
    </source>
</evidence>
<dbReference type="RefSeq" id="WP_339980779.1">
    <property type="nucleotide sequence ID" value="NZ_JAQPZS010000007.1"/>
</dbReference>
<name>A0ABU8SUE0_9GAMM</name>
<dbReference type="SUPFAM" id="SSF56801">
    <property type="entry name" value="Acetyl-CoA synthetase-like"/>
    <property type="match status" value="1"/>
</dbReference>
<keyword evidence="2" id="KW-0436">Ligase</keyword>
<dbReference type="InterPro" id="IPR045851">
    <property type="entry name" value="AMP-bd_C_sf"/>
</dbReference>
<feature type="domain" description="AMP-dependent synthetase/ligase" evidence="3">
    <location>
        <begin position="113"/>
        <end position="329"/>
    </location>
</feature>